<dbReference type="WBParaSite" id="PSU_v2.g11600.t1">
    <property type="protein sequence ID" value="PSU_v2.g11600.t1"/>
    <property type="gene ID" value="PSU_v2.g11600"/>
</dbReference>
<evidence type="ECO:0000313" key="2">
    <source>
        <dbReference type="WBParaSite" id="PSU_v2.g11600.t1"/>
    </source>
</evidence>
<keyword evidence="1" id="KW-1185">Reference proteome</keyword>
<reference evidence="2" key="1">
    <citation type="submission" date="2022-11" db="UniProtKB">
        <authorList>
            <consortium name="WormBaseParasite"/>
        </authorList>
    </citation>
    <scope>IDENTIFICATION</scope>
</reference>
<protein>
    <submittedName>
        <fullName evidence="2">Uncharacterized protein</fullName>
    </submittedName>
</protein>
<name>A0A914Y190_9BILA</name>
<sequence>MSNLDNFEQNFFKAFDDYETAENEDTNFMLLRSFLLATFEYFRHQNIAAKNVNDLNEKQKCHLRAKLPSILRKFQKGKTLMDLTFSLEEKDIFDYLKFRSGIEFLTEHFVSFIDDPSEFNFYSLQDAFDPREYFLTYNYEDAYKNPYPTEPLPDHSGVPESHWWWKKAEIHRIP</sequence>
<accession>A0A914Y190</accession>
<dbReference type="AlphaFoldDB" id="A0A914Y190"/>
<organism evidence="1 2">
    <name type="scientific">Panagrolaimus superbus</name>
    <dbReference type="NCBI Taxonomy" id="310955"/>
    <lineage>
        <taxon>Eukaryota</taxon>
        <taxon>Metazoa</taxon>
        <taxon>Ecdysozoa</taxon>
        <taxon>Nematoda</taxon>
        <taxon>Chromadorea</taxon>
        <taxon>Rhabditida</taxon>
        <taxon>Tylenchina</taxon>
        <taxon>Panagrolaimomorpha</taxon>
        <taxon>Panagrolaimoidea</taxon>
        <taxon>Panagrolaimidae</taxon>
        <taxon>Panagrolaimus</taxon>
    </lineage>
</organism>
<proteinExistence type="predicted"/>
<evidence type="ECO:0000313" key="1">
    <source>
        <dbReference type="Proteomes" id="UP000887577"/>
    </source>
</evidence>
<dbReference type="Proteomes" id="UP000887577">
    <property type="component" value="Unplaced"/>
</dbReference>